<feature type="transmembrane region" description="Helical" evidence="6">
    <location>
        <begin position="190"/>
        <end position="212"/>
    </location>
</feature>
<dbReference type="Proteomes" id="UP001629113">
    <property type="component" value="Unassembled WGS sequence"/>
</dbReference>
<dbReference type="InterPro" id="IPR049326">
    <property type="entry name" value="Rhodopsin_dom_fungi"/>
</dbReference>
<evidence type="ECO:0000313" key="9">
    <source>
        <dbReference type="Proteomes" id="UP001629113"/>
    </source>
</evidence>
<feature type="domain" description="Rhodopsin" evidence="7">
    <location>
        <begin position="43"/>
        <end position="285"/>
    </location>
</feature>
<reference evidence="8 9" key="1">
    <citation type="submission" date="2024-06" db="EMBL/GenBank/DDBJ databases">
        <title>Complete genome of Phlyctema vagabunda strain 19-DSS-EL-015.</title>
        <authorList>
            <person name="Fiorenzani C."/>
        </authorList>
    </citation>
    <scope>NUCLEOTIDE SEQUENCE [LARGE SCALE GENOMIC DNA]</scope>
    <source>
        <strain evidence="8 9">19-DSS-EL-015</strain>
    </source>
</reference>
<feature type="transmembrane region" description="Helical" evidence="6">
    <location>
        <begin position="144"/>
        <end position="166"/>
    </location>
</feature>
<gene>
    <name evidence="8" type="ORF">PVAG01_10759</name>
</gene>
<keyword evidence="3 6" id="KW-1133">Transmembrane helix</keyword>
<comment type="similarity">
    <text evidence="5">Belongs to the SAT4 family.</text>
</comment>
<protein>
    <recommendedName>
        <fullName evidence="7">Rhodopsin domain-containing protein</fullName>
    </recommendedName>
</protein>
<keyword evidence="9" id="KW-1185">Reference proteome</keyword>
<comment type="subcellular location">
    <subcellularLocation>
        <location evidence="1">Membrane</location>
        <topology evidence="1">Multi-pass membrane protein</topology>
    </subcellularLocation>
</comment>
<keyword evidence="2 6" id="KW-0812">Transmembrane</keyword>
<accession>A0ABR4P367</accession>
<evidence type="ECO:0000256" key="3">
    <source>
        <dbReference type="ARBA" id="ARBA00022989"/>
    </source>
</evidence>
<feature type="transmembrane region" description="Helical" evidence="6">
    <location>
        <begin position="59"/>
        <end position="77"/>
    </location>
</feature>
<evidence type="ECO:0000313" key="8">
    <source>
        <dbReference type="EMBL" id="KAL3417749.1"/>
    </source>
</evidence>
<proteinExistence type="inferred from homology"/>
<dbReference type="EMBL" id="JBFCZG010000010">
    <property type="protein sequence ID" value="KAL3417749.1"/>
    <property type="molecule type" value="Genomic_DNA"/>
</dbReference>
<dbReference type="Pfam" id="PF20684">
    <property type="entry name" value="Fung_rhodopsin"/>
    <property type="match status" value="1"/>
</dbReference>
<feature type="transmembrane region" description="Helical" evidence="6">
    <location>
        <begin position="108"/>
        <end position="132"/>
    </location>
</feature>
<comment type="caution">
    <text evidence="8">The sequence shown here is derived from an EMBL/GenBank/DDBJ whole genome shotgun (WGS) entry which is preliminary data.</text>
</comment>
<dbReference type="PANTHER" id="PTHR33048">
    <property type="entry name" value="PTH11-LIKE INTEGRAL MEMBRANE PROTEIN (AFU_ORTHOLOGUE AFUA_5G11245)"/>
    <property type="match status" value="1"/>
</dbReference>
<evidence type="ECO:0000256" key="2">
    <source>
        <dbReference type="ARBA" id="ARBA00022692"/>
    </source>
</evidence>
<dbReference type="InterPro" id="IPR052337">
    <property type="entry name" value="SAT4-like"/>
</dbReference>
<feature type="transmembrane region" description="Helical" evidence="6">
    <location>
        <begin position="224"/>
        <end position="245"/>
    </location>
</feature>
<name>A0ABR4P367_9HELO</name>
<feature type="transmembrane region" description="Helical" evidence="6">
    <location>
        <begin position="20"/>
        <end position="47"/>
    </location>
</feature>
<evidence type="ECO:0000256" key="5">
    <source>
        <dbReference type="ARBA" id="ARBA00038359"/>
    </source>
</evidence>
<dbReference type="PANTHER" id="PTHR33048:SF131">
    <property type="entry name" value="INTEGRAL MEMBRANE PROTEIN"/>
    <property type="match status" value="1"/>
</dbReference>
<evidence type="ECO:0000259" key="7">
    <source>
        <dbReference type="Pfam" id="PF20684"/>
    </source>
</evidence>
<evidence type="ECO:0000256" key="1">
    <source>
        <dbReference type="ARBA" id="ARBA00004141"/>
    </source>
</evidence>
<sequence>MVSWLADGTLLAALDMRNSSALTSSVVTLNIVFMSLVAVVTTLRIYIRVYMVRAAGLDDYIMVVAAAVALILSSFFLDGATHGLGKHIWILYRDEPNFLATMKHFTQSLYACYLTYATAITLTKVSIIFSYIRIFPAQNRQLRQFLLITGILIVAIWFCSIFAIIFECTPVQAAWDLTIPNGKCIDILSFFYVISALTIATDIILWITPLPYFWKMNINIREKLLLCILFSFAAFACVASILRLAQLHGLRSKDITYTAVGSANWSVAEVCTAIICASIPTMRPIALLVLPRSWFTSMVHNPTRISQDARVSGGVKLRSRCGSGEMIMRSSNDTLALPISGIAIDLEQTGSSIFAYPSASLTISQQDQNRSRITLVPMTPFEKC</sequence>
<keyword evidence="4 6" id="KW-0472">Membrane</keyword>
<organism evidence="8 9">
    <name type="scientific">Phlyctema vagabunda</name>
    <dbReference type="NCBI Taxonomy" id="108571"/>
    <lineage>
        <taxon>Eukaryota</taxon>
        <taxon>Fungi</taxon>
        <taxon>Dikarya</taxon>
        <taxon>Ascomycota</taxon>
        <taxon>Pezizomycotina</taxon>
        <taxon>Leotiomycetes</taxon>
        <taxon>Helotiales</taxon>
        <taxon>Dermateaceae</taxon>
        <taxon>Phlyctema</taxon>
    </lineage>
</organism>
<evidence type="ECO:0000256" key="6">
    <source>
        <dbReference type="SAM" id="Phobius"/>
    </source>
</evidence>
<evidence type="ECO:0000256" key="4">
    <source>
        <dbReference type="ARBA" id="ARBA00023136"/>
    </source>
</evidence>